<accession>A0AA39U0D3</accession>
<name>A0AA39U0D3_ARMTA</name>
<organism evidence="1 2">
    <name type="scientific">Armillaria tabescens</name>
    <name type="common">Ringless honey mushroom</name>
    <name type="synonym">Agaricus tabescens</name>
    <dbReference type="NCBI Taxonomy" id="1929756"/>
    <lineage>
        <taxon>Eukaryota</taxon>
        <taxon>Fungi</taxon>
        <taxon>Dikarya</taxon>
        <taxon>Basidiomycota</taxon>
        <taxon>Agaricomycotina</taxon>
        <taxon>Agaricomycetes</taxon>
        <taxon>Agaricomycetidae</taxon>
        <taxon>Agaricales</taxon>
        <taxon>Marasmiineae</taxon>
        <taxon>Physalacriaceae</taxon>
        <taxon>Desarmillaria</taxon>
    </lineage>
</organism>
<dbReference type="AlphaFoldDB" id="A0AA39U0D3"/>
<sequence>MESDVASQDRRTQGERRGVLWTSESVRTRMRFNVIESELVQNREKMKRYSIATPCTFTWASLYGNDIRYKKPESLVASSPSIAEFRQLRYYADFTYRTQITNKSLIRGVGPERRCYHRHDSDTAWRLRNPRRMSSNVVTADKHENIDTRMIDQLTSIRVAEGKEGKTVYLRLTRLQKETDVIFREPGDPGQPKMSEENFNSEASRFRESTVVSPPPFGLDADALKRNLLRAVDGKDRFGVATAVEDSDFSVFGIGKRV</sequence>
<evidence type="ECO:0000313" key="2">
    <source>
        <dbReference type="Proteomes" id="UP001175211"/>
    </source>
</evidence>
<protein>
    <submittedName>
        <fullName evidence="1">Uncharacterized protein</fullName>
    </submittedName>
</protein>
<dbReference type="RefSeq" id="XP_060335566.1">
    <property type="nucleotide sequence ID" value="XM_060469300.1"/>
</dbReference>
<dbReference type="GeneID" id="85352848"/>
<comment type="caution">
    <text evidence="1">The sequence shown here is derived from an EMBL/GenBank/DDBJ whole genome shotgun (WGS) entry which is preliminary data.</text>
</comment>
<gene>
    <name evidence="1" type="ORF">EV420DRAFT_1475914</name>
</gene>
<dbReference type="EMBL" id="JAUEPS010000006">
    <property type="protein sequence ID" value="KAK0464445.1"/>
    <property type="molecule type" value="Genomic_DNA"/>
</dbReference>
<proteinExistence type="predicted"/>
<evidence type="ECO:0000313" key="1">
    <source>
        <dbReference type="EMBL" id="KAK0464445.1"/>
    </source>
</evidence>
<reference evidence="1" key="1">
    <citation type="submission" date="2023-06" db="EMBL/GenBank/DDBJ databases">
        <authorList>
            <consortium name="Lawrence Berkeley National Laboratory"/>
            <person name="Ahrendt S."/>
            <person name="Sahu N."/>
            <person name="Indic B."/>
            <person name="Wong-Bajracharya J."/>
            <person name="Merenyi Z."/>
            <person name="Ke H.-M."/>
            <person name="Monk M."/>
            <person name="Kocsube S."/>
            <person name="Drula E."/>
            <person name="Lipzen A."/>
            <person name="Balint B."/>
            <person name="Henrissat B."/>
            <person name="Andreopoulos B."/>
            <person name="Martin F.M."/>
            <person name="Harder C.B."/>
            <person name="Rigling D."/>
            <person name="Ford K.L."/>
            <person name="Foster G.D."/>
            <person name="Pangilinan J."/>
            <person name="Papanicolaou A."/>
            <person name="Barry K."/>
            <person name="LaButti K."/>
            <person name="Viragh M."/>
            <person name="Koriabine M."/>
            <person name="Yan M."/>
            <person name="Riley R."/>
            <person name="Champramary S."/>
            <person name="Plett K.L."/>
            <person name="Tsai I.J."/>
            <person name="Slot J."/>
            <person name="Sipos G."/>
            <person name="Plett J."/>
            <person name="Nagy L.G."/>
            <person name="Grigoriev I.V."/>
        </authorList>
    </citation>
    <scope>NUCLEOTIDE SEQUENCE</scope>
    <source>
        <strain evidence="1">CCBAS 213</strain>
    </source>
</reference>
<keyword evidence="2" id="KW-1185">Reference proteome</keyword>
<dbReference type="Proteomes" id="UP001175211">
    <property type="component" value="Unassembled WGS sequence"/>
</dbReference>